<keyword evidence="3" id="KW-1185">Reference proteome</keyword>
<proteinExistence type="predicted"/>
<sequence length="58" mass="6094">MDNRRQISTLVNLPATCKSLLRSSLKRLPANCKSRGVGNAVSSILPGEDDLGVGSSPI</sequence>
<evidence type="ECO:0000256" key="1">
    <source>
        <dbReference type="SAM" id="MobiDB-lite"/>
    </source>
</evidence>
<protein>
    <submittedName>
        <fullName evidence="2">Uncharacterized protein</fullName>
    </submittedName>
</protein>
<evidence type="ECO:0000313" key="2">
    <source>
        <dbReference type="EMBL" id="CAH1992617.1"/>
    </source>
</evidence>
<reference evidence="2" key="1">
    <citation type="submission" date="2022-03" db="EMBL/GenBank/DDBJ databases">
        <authorList>
            <person name="Sayadi A."/>
        </authorList>
    </citation>
    <scope>NUCLEOTIDE SEQUENCE</scope>
</reference>
<name>A0A9P0LC95_ACAOB</name>
<gene>
    <name evidence="2" type="ORF">ACAOBT_LOCUS20982</name>
</gene>
<dbReference type="EMBL" id="CAKOFQ010007150">
    <property type="protein sequence ID" value="CAH1992617.1"/>
    <property type="molecule type" value="Genomic_DNA"/>
</dbReference>
<dbReference type="AlphaFoldDB" id="A0A9P0LC95"/>
<evidence type="ECO:0000313" key="3">
    <source>
        <dbReference type="Proteomes" id="UP001152888"/>
    </source>
</evidence>
<accession>A0A9P0LC95</accession>
<feature type="region of interest" description="Disordered" evidence="1">
    <location>
        <begin position="37"/>
        <end position="58"/>
    </location>
</feature>
<dbReference type="Proteomes" id="UP001152888">
    <property type="component" value="Unassembled WGS sequence"/>
</dbReference>
<organism evidence="2 3">
    <name type="scientific">Acanthoscelides obtectus</name>
    <name type="common">Bean weevil</name>
    <name type="synonym">Bruchus obtectus</name>
    <dbReference type="NCBI Taxonomy" id="200917"/>
    <lineage>
        <taxon>Eukaryota</taxon>
        <taxon>Metazoa</taxon>
        <taxon>Ecdysozoa</taxon>
        <taxon>Arthropoda</taxon>
        <taxon>Hexapoda</taxon>
        <taxon>Insecta</taxon>
        <taxon>Pterygota</taxon>
        <taxon>Neoptera</taxon>
        <taxon>Endopterygota</taxon>
        <taxon>Coleoptera</taxon>
        <taxon>Polyphaga</taxon>
        <taxon>Cucujiformia</taxon>
        <taxon>Chrysomeloidea</taxon>
        <taxon>Chrysomelidae</taxon>
        <taxon>Bruchinae</taxon>
        <taxon>Bruchini</taxon>
        <taxon>Acanthoscelides</taxon>
    </lineage>
</organism>
<comment type="caution">
    <text evidence="2">The sequence shown here is derived from an EMBL/GenBank/DDBJ whole genome shotgun (WGS) entry which is preliminary data.</text>
</comment>